<reference evidence="4" key="2">
    <citation type="journal article" date="2012" name="PLoS ONE">
        <title>A Deeply Branching Thermophilic Bacterium with an Ancient Acetyl-CoA Pathway Dominates a Subsurface Ecosystem.</title>
        <authorList>
            <person name="Takami H."/>
            <person name="Noguchi H."/>
            <person name="Takaki Y."/>
            <person name="Uchiyama I."/>
            <person name="Toyoda A."/>
            <person name="Nishi S."/>
            <person name="Chee G.-J."/>
            <person name="Arai W."/>
            <person name="Nunoura T."/>
            <person name="Itoh T."/>
            <person name="Hattori M."/>
            <person name="Takai K."/>
        </authorList>
    </citation>
    <scope>NUCLEOTIDE SEQUENCE</scope>
</reference>
<accession>H5SFE1</accession>
<dbReference type="AlphaFoldDB" id="H5SFE1"/>
<dbReference type="Gene3D" id="4.10.520.10">
    <property type="entry name" value="IHF-like DNA-binding proteins"/>
    <property type="match status" value="1"/>
</dbReference>
<evidence type="ECO:0000256" key="2">
    <source>
        <dbReference type="ARBA" id="ARBA00023125"/>
    </source>
</evidence>
<keyword evidence="2" id="KW-0238">DNA-binding</keyword>
<evidence type="ECO:0000256" key="3">
    <source>
        <dbReference type="RuleBase" id="RU003939"/>
    </source>
</evidence>
<dbReference type="SUPFAM" id="SSF47729">
    <property type="entry name" value="IHF-like DNA-binding proteins"/>
    <property type="match status" value="1"/>
</dbReference>
<dbReference type="InterPro" id="IPR000119">
    <property type="entry name" value="Hist_DNA-bd"/>
</dbReference>
<reference evidence="4" key="1">
    <citation type="journal article" date="2005" name="Environ. Microbiol.">
        <title>Genetic and functional properties of uncultivated thermophilic crenarchaeotes from a subsurface gold mine as revealed by analysis of genome fragments.</title>
        <authorList>
            <person name="Nunoura T."/>
            <person name="Hirayama H."/>
            <person name="Takami H."/>
            <person name="Oida H."/>
            <person name="Nishi S."/>
            <person name="Shimamura S."/>
            <person name="Suzuki Y."/>
            <person name="Inagaki F."/>
            <person name="Takai K."/>
            <person name="Nealson K.H."/>
            <person name="Horikoshi K."/>
        </authorList>
    </citation>
    <scope>NUCLEOTIDE SEQUENCE</scope>
</reference>
<gene>
    <name evidence="4" type="ORF">HGMM_F21E04C15</name>
</gene>
<evidence type="ECO:0000313" key="4">
    <source>
        <dbReference type="EMBL" id="BAL54877.1"/>
    </source>
</evidence>
<dbReference type="GO" id="GO:0005829">
    <property type="term" value="C:cytosol"/>
    <property type="evidence" value="ECO:0007669"/>
    <property type="project" value="TreeGrafter"/>
</dbReference>
<dbReference type="PANTHER" id="PTHR33175:SF2">
    <property type="entry name" value="INTEGRATION HOST FACTOR SUBUNIT ALPHA"/>
    <property type="match status" value="1"/>
</dbReference>
<dbReference type="SMART" id="SM00411">
    <property type="entry name" value="BHL"/>
    <property type="match status" value="1"/>
</dbReference>
<dbReference type="PANTHER" id="PTHR33175">
    <property type="entry name" value="DNA-BINDING PROTEIN HU"/>
    <property type="match status" value="1"/>
</dbReference>
<dbReference type="GO" id="GO:0030527">
    <property type="term" value="F:structural constituent of chromatin"/>
    <property type="evidence" value="ECO:0007669"/>
    <property type="project" value="InterPro"/>
</dbReference>
<dbReference type="InterPro" id="IPR010992">
    <property type="entry name" value="IHF-like_DNA-bd_dom_sf"/>
</dbReference>
<dbReference type="EMBL" id="AP011702">
    <property type="protein sequence ID" value="BAL54877.1"/>
    <property type="molecule type" value="Genomic_DNA"/>
</dbReference>
<sequence length="85" mass="9361">MTKADIARAIYERHGGLSTREATALVDLILEIIKSRLAQGHKVCLGRVGVMEVVERTSRRGRPPSGGKKPTTRVLIFRPARALRA</sequence>
<proteinExistence type="inferred from homology"/>
<name>H5SFE1_9BACT</name>
<organism evidence="4">
    <name type="scientific">uncultured Acidobacteriota bacterium</name>
    <dbReference type="NCBI Taxonomy" id="171953"/>
    <lineage>
        <taxon>Bacteria</taxon>
        <taxon>Pseudomonadati</taxon>
        <taxon>Acidobacteriota</taxon>
        <taxon>environmental samples</taxon>
    </lineage>
</organism>
<dbReference type="Pfam" id="PF00216">
    <property type="entry name" value="Bac_DNA_binding"/>
    <property type="match status" value="1"/>
</dbReference>
<comment type="similarity">
    <text evidence="1 3">Belongs to the bacterial histone-like protein family.</text>
</comment>
<dbReference type="GO" id="GO:0003677">
    <property type="term" value="F:DNA binding"/>
    <property type="evidence" value="ECO:0007669"/>
    <property type="project" value="UniProtKB-KW"/>
</dbReference>
<protein>
    <submittedName>
        <fullName evidence="4">Integration host factor subunit alpha</fullName>
    </submittedName>
</protein>
<evidence type="ECO:0000256" key="1">
    <source>
        <dbReference type="ARBA" id="ARBA00010529"/>
    </source>
</evidence>